<name>A0A163A0H0_DIDRA</name>
<dbReference type="Proteomes" id="UP000076837">
    <property type="component" value="Unassembled WGS sequence"/>
</dbReference>
<comment type="caution">
    <text evidence="1">The sequence shown here is derived from an EMBL/GenBank/DDBJ whole genome shotgun (WGS) entry which is preliminary data.</text>
</comment>
<keyword evidence="2" id="KW-1185">Reference proteome</keyword>
<protein>
    <submittedName>
        <fullName evidence="1">Integral component of membrane</fullName>
    </submittedName>
</protein>
<gene>
    <name evidence="1" type="ORF">ST47_g7931</name>
</gene>
<evidence type="ECO:0000313" key="2">
    <source>
        <dbReference type="Proteomes" id="UP000076837"/>
    </source>
</evidence>
<sequence length="224" mass="24603">MPNKLMLAFLGFDFLFAGCGGLLLGFSLTSEAAMRETQTVANVAQNLLLGQCPLTAGVVNAIFVFATFLLSLPALFLPTNRGWLRTQGWLVVVCATFTLTLGVAIWIETLQTRRNLSVLWGRETPQVQSLLQQKFGCCGYVNANTPPFVQDSICTNALVAAQKGGCIRPFSSFTNRYLDQIFTAAFGIVGVDFILVLCVAMVLKYRMEQERYRHIDEKNGTGGL</sequence>
<proteinExistence type="predicted"/>
<dbReference type="STRING" id="5454.A0A163A0H0"/>
<dbReference type="AlphaFoldDB" id="A0A163A0H0"/>
<reference evidence="1 2" key="1">
    <citation type="journal article" date="2016" name="Sci. Rep.">
        <title>Draft genome sequencing and secretome analysis of fungal phytopathogen Ascochyta rabiei provides insight into the necrotrophic effector repertoire.</title>
        <authorList>
            <person name="Verma S."/>
            <person name="Gazara R.K."/>
            <person name="Nizam S."/>
            <person name="Parween S."/>
            <person name="Chattopadhyay D."/>
            <person name="Verma P.K."/>
        </authorList>
    </citation>
    <scope>NUCLEOTIDE SEQUENCE [LARGE SCALE GENOMIC DNA]</scope>
    <source>
        <strain evidence="1 2">ArDII</strain>
    </source>
</reference>
<accession>A0A163A0H0</accession>
<evidence type="ECO:0000313" key="1">
    <source>
        <dbReference type="EMBL" id="KZM20912.1"/>
    </source>
</evidence>
<dbReference type="OrthoDB" id="2279611at2759"/>
<organism evidence="1 2">
    <name type="scientific">Didymella rabiei</name>
    <name type="common">Chickpea ascochyta blight fungus</name>
    <name type="synonym">Mycosphaerella rabiei</name>
    <dbReference type="NCBI Taxonomy" id="5454"/>
    <lineage>
        <taxon>Eukaryota</taxon>
        <taxon>Fungi</taxon>
        <taxon>Dikarya</taxon>
        <taxon>Ascomycota</taxon>
        <taxon>Pezizomycotina</taxon>
        <taxon>Dothideomycetes</taxon>
        <taxon>Pleosporomycetidae</taxon>
        <taxon>Pleosporales</taxon>
        <taxon>Pleosporineae</taxon>
        <taxon>Didymellaceae</taxon>
        <taxon>Ascochyta</taxon>
    </lineage>
</organism>
<dbReference type="EMBL" id="JYNV01000262">
    <property type="protein sequence ID" value="KZM20912.1"/>
    <property type="molecule type" value="Genomic_DNA"/>
</dbReference>